<dbReference type="KEGG" id="gfl:GRFL_0852"/>
<evidence type="ECO:0000313" key="2">
    <source>
        <dbReference type="Proteomes" id="UP000186230"/>
    </source>
</evidence>
<dbReference type="EMBL" id="CP016359">
    <property type="protein sequence ID" value="APU67576.1"/>
    <property type="molecule type" value="Genomic_DNA"/>
</dbReference>
<sequence>MHEFPSISKEKVFIIFKDWLVFKVANFYKKMEVVDIEKNYNGLKRNYYSFNFSWLITPNFLI</sequence>
<protein>
    <submittedName>
        <fullName evidence="1">Uncharacterized protein</fullName>
    </submittedName>
</protein>
<organism evidence="1 2">
    <name type="scientific">Christiangramia flava JLT2011</name>
    <dbReference type="NCBI Taxonomy" id="1229726"/>
    <lineage>
        <taxon>Bacteria</taxon>
        <taxon>Pseudomonadati</taxon>
        <taxon>Bacteroidota</taxon>
        <taxon>Flavobacteriia</taxon>
        <taxon>Flavobacteriales</taxon>
        <taxon>Flavobacteriaceae</taxon>
        <taxon>Christiangramia</taxon>
    </lineage>
</organism>
<dbReference type="STRING" id="1229726.GRFL_0852"/>
<gene>
    <name evidence="1" type="ORF">GRFL_0852</name>
</gene>
<proteinExistence type="predicted"/>
<dbReference type="AlphaFoldDB" id="A0A1L7I1U1"/>
<keyword evidence="2" id="KW-1185">Reference proteome</keyword>
<evidence type="ECO:0000313" key="1">
    <source>
        <dbReference type="EMBL" id="APU67576.1"/>
    </source>
</evidence>
<reference evidence="1 2" key="1">
    <citation type="submission" date="2016-07" db="EMBL/GenBank/DDBJ databases">
        <title>Multi-omics approach to identify versatile polysaccharide utilization systems of a marine flavobacterium Gramella flava.</title>
        <authorList>
            <person name="Tang K."/>
        </authorList>
    </citation>
    <scope>NUCLEOTIDE SEQUENCE [LARGE SCALE GENOMIC DNA]</scope>
    <source>
        <strain evidence="1 2">JLT2011</strain>
    </source>
</reference>
<accession>A0A1L7I1U1</accession>
<name>A0A1L7I1U1_9FLAO</name>
<dbReference type="Proteomes" id="UP000186230">
    <property type="component" value="Chromosome"/>
</dbReference>